<protein>
    <recommendedName>
        <fullName evidence="2">precorrin-2 dehydrogenase</fullName>
        <ecNumber evidence="2">1.3.1.76</ecNumber>
    </recommendedName>
</protein>
<dbReference type="SUPFAM" id="SSF51735">
    <property type="entry name" value="NAD(P)-binding Rossmann-fold domains"/>
    <property type="match status" value="1"/>
</dbReference>
<dbReference type="GO" id="GO:0043115">
    <property type="term" value="F:precorrin-2 dehydrogenase activity"/>
    <property type="evidence" value="ECO:0007669"/>
    <property type="project" value="UniProtKB-EC"/>
</dbReference>
<evidence type="ECO:0000256" key="6">
    <source>
        <dbReference type="ARBA" id="ARBA00047561"/>
    </source>
</evidence>
<evidence type="ECO:0000259" key="7">
    <source>
        <dbReference type="Pfam" id="PF14824"/>
    </source>
</evidence>
<dbReference type="PANTHER" id="PTHR35330:SF1">
    <property type="entry name" value="SIROHEME BIOSYNTHESIS PROTEIN MET8"/>
    <property type="match status" value="1"/>
</dbReference>
<keyword evidence="5" id="KW-0627">Porphyrin biosynthesis</keyword>
<feature type="domain" description="Siroheme synthase central" evidence="7">
    <location>
        <begin position="120"/>
        <end position="145"/>
    </location>
</feature>
<organism evidence="8 9">
    <name type="scientific">Oceanirhabdus seepicola</name>
    <dbReference type="NCBI Taxonomy" id="2828781"/>
    <lineage>
        <taxon>Bacteria</taxon>
        <taxon>Bacillati</taxon>
        <taxon>Bacillota</taxon>
        <taxon>Clostridia</taxon>
        <taxon>Eubacteriales</taxon>
        <taxon>Clostridiaceae</taxon>
        <taxon>Oceanirhabdus</taxon>
    </lineage>
</organism>
<evidence type="ECO:0000256" key="4">
    <source>
        <dbReference type="ARBA" id="ARBA00023027"/>
    </source>
</evidence>
<name>A0A9J6P3E3_9CLOT</name>
<dbReference type="SUPFAM" id="SSF75615">
    <property type="entry name" value="Siroheme synthase middle domains-like"/>
    <property type="match status" value="1"/>
</dbReference>
<dbReference type="AlphaFoldDB" id="A0A9J6P3E3"/>
<gene>
    <name evidence="8" type="ORF">KDK92_09820</name>
</gene>
<evidence type="ECO:0000313" key="9">
    <source>
        <dbReference type="Proteomes" id="UP001056429"/>
    </source>
</evidence>
<dbReference type="PANTHER" id="PTHR35330">
    <property type="entry name" value="SIROHEME BIOSYNTHESIS PROTEIN MET8"/>
    <property type="match status" value="1"/>
</dbReference>
<evidence type="ECO:0000256" key="1">
    <source>
        <dbReference type="ARBA" id="ARBA00005010"/>
    </source>
</evidence>
<comment type="catalytic activity">
    <reaction evidence="6">
        <text>precorrin-2 + NAD(+) = sirohydrochlorin + NADH + 2 H(+)</text>
        <dbReference type="Rhea" id="RHEA:15613"/>
        <dbReference type="ChEBI" id="CHEBI:15378"/>
        <dbReference type="ChEBI" id="CHEBI:57540"/>
        <dbReference type="ChEBI" id="CHEBI:57945"/>
        <dbReference type="ChEBI" id="CHEBI:58351"/>
        <dbReference type="ChEBI" id="CHEBI:58827"/>
        <dbReference type="EC" id="1.3.1.76"/>
    </reaction>
</comment>
<keyword evidence="4" id="KW-0520">NAD</keyword>
<dbReference type="Pfam" id="PF13241">
    <property type="entry name" value="NAD_binding_7"/>
    <property type="match status" value="1"/>
</dbReference>
<dbReference type="InterPro" id="IPR028281">
    <property type="entry name" value="Sirohaem_synthase_central"/>
</dbReference>
<comment type="pathway">
    <text evidence="1">Porphyrin-containing compound metabolism; siroheme biosynthesis; sirohydrochlorin from precorrin-2: step 1/1.</text>
</comment>
<accession>A0A9J6P3E3</accession>
<proteinExistence type="predicted"/>
<reference evidence="8" key="2">
    <citation type="submission" date="2021-04" db="EMBL/GenBank/DDBJ databases">
        <authorList>
            <person name="Dong X."/>
        </authorList>
    </citation>
    <scope>NUCLEOTIDE SEQUENCE</scope>
    <source>
        <strain evidence="8">ZWT</strain>
    </source>
</reference>
<reference evidence="8" key="1">
    <citation type="journal article" date="2021" name="mSystems">
        <title>Bacteria and Archaea Synergistically Convert Glycine Betaine to Biogenic Methane in the Formosa Cold Seep of the South China Sea.</title>
        <authorList>
            <person name="Li L."/>
            <person name="Zhang W."/>
            <person name="Zhang S."/>
            <person name="Song L."/>
            <person name="Sun Q."/>
            <person name="Zhang H."/>
            <person name="Xiang H."/>
            <person name="Dong X."/>
        </authorList>
    </citation>
    <scope>NUCLEOTIDE SEQUENCE</scope>
    <source>
        <strain evidence="8">ZWT</strain>
    </source>
</reference>
<dbReference type="Gene3D" id="1.10.8.610">
    <property type="entry name" value="SirC, precorrin-2 dehydrogenase, C-terminal helical domain-like"/>
    <property type="match status" value="1"/>
</dbReference>
<dbReference type="InterPro" id="IPR042518">
    <property type="entry name" value="SirC_C"/>
</dbReference>
<evidence type="ECO:0000313" key="8">
    <source>
        <dbReference type="EMBL" id="MCM1990040.1"/>
    </source>
</evidence>
<dbReference type="NCBIfam" id="TIGR01470">
    <property type="entry name" value="cysG_Nterm"/>
    <property type="match status" value="1"/>
</dbReference>
<dbReference type="Gene3D" id="3.40.50.720">
    <property type="entry name" value="NAD(P)-binding Rossmann-like Domain"/>
    <property type="match status" value="1"/>
</dbReference>
<evidence type="ECO:0000256" key="2">
    <source>
        <dbReference type="ARBA" id="ARBA00012400"/>
    </source>
</evidence>
<sequence>MFVPLNVNLENKKILIIGGGKVALRKVNFFLQYGCNIEVVGKNIAQEIYEVTENSNSRVTLIQREFEMNDLYGKYIVIISTDNFKLNEQIANKCEERGVLYTNCSNGEVSSFSLPAVVKRGDLSVAISTNGKSPALSKKIKKEISDIYKNEYEEFLELLGELRYVVLKGESDDRVKRKLLNEAVNMNINELREFINNYRGEKL</sequence>
<dbReference type="Pfam" id="PF14824">
    <property type="entry name" value="Sirohm_synth_M"/>
    <property type="match status" value="1"/>
</dbReference>
<comment type="caution">
    <text evidence="8">The sequence shown here is derived from an EMBL/GenBank/DDBJ whole genome shotgun (WGS) entry which is preliminary data.</text>
</comment>
<dbReference type="InterPro" id="IPR006367">
    <property type="entry name" value="Sirohaem_synthase_N"/>
</dbReference>
<dbReference type="InterPro" id="IPR028161">
    <property type="entry name" value="Met8-like"/>
</dbReference>
<dbReference type="GO" id="GO:0004325">
    <property type="term" value="F:ferrochelatase activity"/>
    <property type="evidence" value="ECO:0007669"/>
    <property type="project" value="InterPro"/>
</dbReference>
<dbReference type="RefSeq" id="WP_250859085.1">
    <property type="nucleotide sequence ID" value="NZ_JAGSOJ010000002.1"/>
</dbReference>
<dbReference type="EMBL" id="JAGSOJ010000002">
    <property type="protein sequence ID" value="MCM1990040.1"/>
    <property type="molecule type" value="Genomic_DNA"/>
</dbReference>
<dbReference type="InterPro" id="IPR036291">
    <property type="entry name" value="NAD(P)-bd_dom_sf"/>
</dbReference>
<dbReference type="GO" id="GO:0019354">
    <property type="term" value="P:siroheme biosynthetic process"/>
    <property type="evidence" value="ECO:0007669"/>
    <property type="project" value="InterPro"/>
</dbReference>
<evidence type="ECO:0000256" key="5">
    <source>
        <dbReference type="ARBA" id="ARBA00023244"/>
    </source>
</evidence>
<evidence type="ECO:0000256" key="3">
    <source>
        <dbReference type="ARBA" id="ARBA00023002"/>
    </source>
</evidence>
<dbReference type="EC" id="1.3.1.76" evidence="2"/>
<keyword evidence="9" id="KW-1185">Reference proteome</keyword>
<dbReference type="Proteomes" id="UP001056429">
    <property type="component" value="Unassembled WGS sequence"/>
</dbReference>
<keyword evidence="3" id="KW-0560">Oxidoreductase</keyword>